<name>A0ABD1RH17_9LAMI</name>
<dbReference type="GO" id="GO:0016020">
    <property type="term" value="C:membrane"/>
    <property type="evidence" value="ECO:0007669"/>
    <property type="project" value="UniProtKB-SubCell"/>
</dbReference>
<feature type="transmembrane region" description="Helical" evidence="5">
    <location>
        <begin position="298"/>
        <end position="318"/>
    </location>
</feature>
<reference evidence="8" key="1">
    <citation type="submission" date="2024-07" db="EMBL/GenBank/DDBJ databases">
        <title>Two chromosome-level genome assemblies of Korean endemic species Abeliophyllum distichum and Forsythia ovata (Oleaceae).</title>
        <authorList>
            <person name="Jang H."/>
        </authorList>
    </citation>
    <scope>NUCLEOTIDE SEQUENCE [LARGE SCALE GENOMIC DNA]</scope>
</reference>
<dbReference type="PANTHER" id="PTHR35285:SF1">
    <property type="entry name" value="2-C-METHYL-D-ERYTHRITOL 4-PHOSPHATE CYTIDYLYLTRANSFERASE"/>
    <property type="match status" value="1"/>
</dbReference>
<dbReference type="Proteomes" id="UP001604277">
    <property type="component" value="Unassembled WGS sequence"/>
</dbReference>
<keyword evidence="4 5" id="KW-0472">Membrane</keyword>
<evidence type="ECO:0000256" key="2">
    <source>
        <dbReference type="ARBA" id="ARBA00022692"/>
    </source>
</evidence>
<comment type="caution">
    <text evidence="7">The sequence shown here is derived from an EMBL/GenBank/DDBJ whole genome shotgun (WGS) entry which is preliminary data.</text>
</comment>
<dbReference type="EMBL" id="JBFOLJ010000012">
    <property type="protein sequence ID" value="KAL2487720.1"/>
    <property type="molecule type" value="Genomic_DNA"/>
</dbReference>
<evidence type="ECO:0000256" key="3">
    <source>
        <dbReference type="ARBA" id="ARBA00022989"/>
    </source>
</evidence>
<dbReference type="AlphaFoldDB" id="A0ABD1RH17"/>
<gene>
    <name evidence="7" type="ORF">Fot_41012</name>
</gene>
<sequence length="330" mass="35807">MLELLSRKMNTIAAALGTALLLAAYQLPLGLAFPSTVPAILWSPHLDPLSGRMKEVVDYRVLSPRDLANSVMTEGRWSDFLCMRGKAQPDLDLALIFVGKQLQSLDISGSKNSDSALVDLLKASFSNSSFSVAFPYVSPPEEKVAMESSLISEFADACHDNLRISNVALLESCSVEGENFDKLADAHSVHDYLLSAMDKKSNKGTNLIVFCHGGSRSMLDSDQPHSESQILSELLNSVEQLGAKYTALYVSDPFGSIQYPSHRELERFLAESTFGNGSSNSTICDGVCQIKSSLLEGIIVGIVLLIILISGLCCMMGIDTPTRFETPRDS</sequence>
<proteinExistence type="predicted"/>
<evidence type="ECO:0000256" key="5">
    <source>
        <dbReference type="SAM" id="Phobius"/>
    </source>
</evidence>
<feature type="domain" description="V-type proton ATPase subunit S1/VOA1 transmembrane" evidence="6">
    <location>
        <begin position="294"/>
        <end position="325"/>
    </location>
</feature>
<keyword evidence="8" id="KW-1185">Reference proteome</keyword>
<protein>
    <recommendedName>
        <fullName evidence="6">V-type proton ATPase subunit S1/VOA1 transmembrane domain-containing protein</fullName>
    </recommendedName>
</protein>
<evidence type="ECO:0000313" key="7">
    <source>
        <dbReference type="EMBL" id="KAL2487720.1"/>
    </source>
</evidence>
<evidence type="ECO:0000256" key="4">
    <source>
        <dbReference type="ARBA" id="ARBA00023136"/>
    </source>
</evidence>
<dbReference type="PANTHER" id="PTHR35285">
    <property type="entry name" value="2-C-METHYL-D-ERYTHRITOL 4-PHOSPHATE CYTIDYLYLTRANSFERASE"/>
    <property type="match status" value="1"/>
</dbReference>
<dbReference type="InterPro" id="IPR046756">
    <property type="entry name" value="VAS1/VOA1_TM"/>
</dbReference>
<dbReference type="Pfam" id="PF20520">
    <property type="entry name" value="Ac45-VOA1_TM"/>
    <property type="match status" value="1"/>
</dbReference>
<evidence type="ECO:0000256" key="1">
    <source>
        <dbReference type="ARBA" id="ARBA00004167"/>
    </source>
</evidence>
<organism evidence="7 8">
    <name type="scientific">Forsythia ovata</name>
    <dbReference type="NCBI Taxonomy" id="205694"/>
    <lineage>
        <taxon>Eukaryota</taxon>
        <taxon>Viridiplantae</taxon>
        <taxon>Streptophyta</taxon>
        <taxon>Embryophyta</taxon>
        <taxon>Tracheophyta</taxon>
        <taxon>Spermatophyta</taxon>
        <taxon>Magnoliopsida</taxon>
        <taxon>eudicotyledons</taxon>
        <taxon>Gunneridae</taxon>
        <taxon>Pentapetalae</taxon>
        <taxon>asterids</taxon>
        <taxon>lamiids</taxon>
        <taxon>Lamiales</taxon>
        <taxon>Oleaceae</taxon>
        <taxon>Forsythieae</taxon>
        <taxon>Forsythia</taxon>
    </lineage>
</organism>
<comment type="subcellular location">
    <subcellularLocation>
        <location evidence="1">Membrane</location>
        <topology evidence="1">Single-pass membrane protein</topology>
    </subcellularLocation>
</comment>
<evidence type="ECO:0000313" key="8">
    <source>
        <dbReference type="Proteomes" id="UP001604277"/>
    </source>
</evidence>
<evidence type="ECO:0000259" key="6">
    <source>
        <dbReference type="Pfam" id="PF20520"/>
    </source>
</evidence>
<keyword evidence="2 5" id="KW-0812">Transmembrane</keyword>
<accession>A0ABD1RH17</accession>
<keyword evidence="3 5" id="KW-1133">Transmembrane helix</keyword>